<evidence type="ECO:0000313" key="3">
    <source>
        <dbReference type="Proteomes" id="UP001457282"/>
    </source>
</evidence>
<dbReference type="Proteomes" id="UP001457282">
    <property type="component" value="Unassembled WGS sequence"/>
</dbReference>
<evidence type="ECO:0000259" key="1">
    <source>
        <dbReference type="PROSITE" id="PS51819"/>
    </source>
</evidence>
<dbReference type="Gene3D" id="3.10.180.10">
    <property type="entry name" value="2,3-Dihydroxybiphenyl 1,2-Dioxygenase, domain 1"/>
    <property type="match status" value="1"/>
</dbReference>
<dbReference type="InterPro" id="IPR029068">
    <property type="entry name" value="Glyas_Bleomycin-R_OHBP_Dase"/>
</dbReference>
<dbReference type="EMBL" id="JBEDUW010000002">
    <property type="protein sequence ID" value="KAK9944579.1"/>
    <property type="molecule type" value="Genomic_DNA"/>
</dbReference>
<dbReference type="Pfam" id="PF22656">
    <property type="entry name" value="At5g48480-like_N"/>
    <property type="match status" value="1"/>
</dbReference>
<dbReference type="PANTHER" id="PTHR34109">
    <property type="entry name" value="BNAUNNG04460D PROTEIN-RELATED"/>
    <property type="match status" value="1"/>
</dbReference>
<dbReference type="PROSITE" id="PS51819">
    <property type="entry name" value="VOC"/>
    <property type="match status" value="1"/>
</dbReference>
<protein>
    <recommendedName>
        <fullName evidence="1">VOC domain-containing protein</fullName>
    </recommendedName>
</protein>
<keyword evidence="3" id="KW-1185">Reference proteome</keyword>
<proteinExistence type="predicted"/>
<evidence type="ECO:0000313" key="2">
    <source>
        <dbReference type="EMBL" id="KAK9944579.1"/>
    </source>
</evidence>
<organism evidence="2 3">
    <name type="scientific">Rubus argutus</name>
    <name type="common">Southern blackberry</name>
    <dbReference type="NCBI Taxonomy" id="59490"/>
    <lineage>
        <taxon>Eukaryota</taxon>
        <taxon>Viridiplantae</taxon>
        <taxon>Streptophyta</taxon>
        <taxon>Embryophyta</taxon>
        <taxon>Tracheophyta</taxon>
        <taxon>Spermatophyta</taxon>
        <taxon>Magnoliopsida</taxon>
        <taxon>eudicotyledons</taxon>
        <taxon>Gunneridae</taxon>
        <taxon>Pentapetalae</taxon>
        <taxon>rosids</taxon>
        <taxon>fabids</taxon>
        <taxon>Rosales</taxon>
        <taxon>Rosaceae</taxon>
        <taxon>Rosoideae</taxon>
        <taxon>Rosoideae incertae sedis</taxon>
        <taxon>Rubus</taxon>
    </lineage>
</organism>
<dbReference type="Pfam" id="PF22650">
    <property type="entry name" value="At5g48480-like_C"/>
    <property type="match status" value="1"/>
</dbReference>
<dbReference type="InterPro" id="IPR054575">
    <property type="entry name" value="At5g48480-like_C"/>
</dbReference>
<feature type="domain" description="VOC" evidence="1">
    <location>
        <begin position="23"/>
        <end position="159"/>
    </location>
</feature>
<comment type="caution">
    <text evidence="2">The sequence shown here is derived from an EMBL/GenBank/DDBJ whole genome shotgun (WGS) entry which is preliminary data.</text>
</comment>
<sequence>MADQEVQNGGAEKATAEAKGKTTLDLIVELAVEAPKAEDAVQFYKAVFGAVEIERATYPKRKADQERPLLLSALLQFGGNKVMVNDRLEDDFKAPEPGSKHQNLGLRLVSEQDVEAVIEKAVAAGAVAEGGVAEDRVLPGKHLGKVRDPFGIVWTIVGNTTKTFAAENDTAAVPEGRILLL</sequence>
<gene>
    <name evidence="2" type="ORF">M0R45_010140</name>
</gene>
<name>A0AAW1Y8Q2_RUBAR</name>
<dbReference type="AlphaFoldDB" id="A0AAW1Y8Q2"/>
<dbReference type="SUPFAM" id="SSF54593">
    <property type="entry name" value="Glyoxalase/Bleomycin resistance protein/Dihydroxybiphenyl dioxygenase"/>
    <property type="match status" value="1"/>
</dbReference>
<dbReference type="InterPro" id="IPR037523">
    <property type="entry name" value="VOC_core"/>
</dbReference>
<dbReference type="InterPro" id="IPR054576">
    <property type="entry name" value="At5g48480-like_N"/>
</dbReference>
<dbReference type="PANTHER" id="PTHR34109:SF1">
    <property type="entry name" value="VOC DOMAIN-CONTAINING PROTEIN"/>
    <property type="match status" value="1"/>
</dbReference>
<reference evidence="2 3" key="1">
    <citation type="journal article" date="2023" name="G3 (Bethesda)">
        <title>A chromosome-length genome assembly and annotation of blackberry (Rubus argutus, cv. 'Hillquist').</title>
        <authorList>
            <person name="Bruna T."/>
            <person name="Aryal R."/>
            <person name="Dudchenko O."/>
            <person name="Sargent D.J."/>
            <person name="Mead D."/>
            <person name="Buti M."/>
            <person name="Cavallini A."/>
            <person name="Hytonen T."/>
            <person name="Andres J."/>
            <person name="Pham M."/>
            <person name="Weisz D."/>
            <person name="Mascagni F."/>
            <person name="Usai G."/>
            <person name="Natali L."/>
            <person name="Bassil N."/>
            <person name="Fernandez G.E."/>
            <person name="Lomsadze A."/>
            <person name="Armour M."/>
            <person name="Olukolu B."/>
            <person name="Poorten T."/>
            <person name="Britton C."/>
            <person name="Davik J."/>
            <person name="Ashrafi H."/>
            <person name="Aiden E.L."/>
            <person name="Borodovsky M."/>
            <person name="Worthington M."/>
        </authorList>
    </citation>
    <scope>NUCLEOTIDE SEQUENCE [LARGE SCALE GENOMIC DNA]</scope>
    <source>
        <strain evidence="2">PI 553951</strain>
    </source>
</reference>
<accession>A0AAW1Y8Q2</accession>